<dbReference type="RefSeq" id="WP_096428349.1">
    <property type="nucleotide sequence ID" value="NZ_AP018042.1"/>
</dbReference>
<dbReference type="OrthoDB" id="3611744at2"/>
<organism evidence="1 2">
    <name type="scientific">Labilibaculum antarcticum</name>
    <dbReference type="NCBI Taxonomy" id="1717717"/>
    <lineage>
        <taxon>Bacteria</taxon>
        <taxon>Pseudomonadati</taxon>
        <taxon>Bacteroidota</taxon>
        <taxon>Bacteroidia</taxon>
        <taxon>Marinilabiliales</taxon>
        <taxon>Marinifilaceae</taxon>
        <taxon>Labilibaculum</taxon>
    </lineage>
</organism>
<reference evidence="1 2" key="1">
    <citation type="journal article" date="2018" name="Mar. Genomics">
        <title>Complete genome sequence of Marinifilaceae bacterium strain SPP2, isolated from the Antarctic marine sediment.</title>
        <authorList>
            <person name="Watanabe M."/>
            <person name="Kojima H."/>
            <person name="Fukui M."/>
        </authorList>
    </citation>
    <scope>NUCLEOTIDE SEQUENCE [LARGE SCALE GENOMIC DNA]</scope>
    <source>
        <strain evidence="1 2">SPP2</strain>
    </source>
</reference>
<dbReference type="AlphaFoldDB" id="A0A1Y1CGD5"/>
<evidence type="ECO:0000313" key="2">
    <source>
        <dbReference type="Proteomes" id="UP000218267"/>
    </source>
</evidence>
<dbReference type="InterPro" id="IPR014985">
    <property type="entry name" value="WbqC"/>
</dbReference>
<protein>
    <recommendedName>
        <fullName evidence="3">WbqC-like protein</fullName>
    </recommendedName>
</protein>
<keyword evidence="2" id="KW-1185">Reference proteome</keyword>
<reference evidence="2" key="2">
    <citation type="journal article" date="2020" name="Antonie Van Leeuwenhoek">
        <title>Labilibaculum antarcticum sp. nov., a novel facultative anaerobic, psychrotorelant bacterium isolated from marine sediment of Antarctica.</title>
        <authorList>
            <person name="Watanabe M."/>
            <person name="Kojima H."/>
            <person name="Fukui M."/>
        </authorList>
    </citation>
    <scope>NUCLEOTIDE SEQUENCE [LARGE SCALE GENOMIC DNA]</scope>
    <source>
        <strain evidence="2">SPP2</strain>
    </source>
</reference>
<proteinExistence type="predicted"/>
<evidence type="ECO:0000313" key="1">
    <source>
        <dbReference type="EMBL" id="BAX79446.1"/>
    </source>
</evidence>
<name>A0A1Y1CGD5_9BACT</name>
<sequence>MKTAIMQPYFLPYIGYFQLINLVDIFVIYDNIQYTKKGWINRNRYMLNGKDSYFTIPINRSSNYLSIKEKSISNNFDKKKLLSQITNAYRKAPHFKHTFPLLEEIVGFESNNLFNYILNSVNLTCNHLDIKTKIIKSADININHDLKKSDKVIAICKQLNSSIYINPIGGINLYSTMEFNKNNIEIFFLKSNPFTYEQFKNEFVPWLSILDVMMFNSKADVIDVIKNRFSLVTEKSHKIYS</sequence>
<dbReference type="Proteomes" id="UP000218267">
    <property type="component" value="Chromosome"/>
</dbReference>
<dbReference type="Pfam" id="PF08889">
    <property type="entry name" value="WbqC"/>
    <property type="match status" value="1"/>
</dbReference>
<accession>A0A1Y1CGD5</accession>
<gene>
    <name evidence="1" type="ORF">ALGA_1060</name>
</gene>
<dbReference type="EMBL" id="AP018042">
    <property type="protein sequence ID" value="BAX79446.1"/>
    <property type="molecule type" value="Genomic_DNA"/>
</dbReference>
<evidence type="ECO:0008006" key="3">
    <source>
        <dbReference type="Google" id="ProtNLM"/>
    </source>
</evidence>
<dbReference type="KEGG" id="mbas:ALGA_1060"/>